<dbReference type="RefSeq" id="WP_017512885.1">
    <property type="nucleotide sequence ID" value="NZ_CP033968.1"/>
</dbReference>
<dbReference type="OrthoDB" id="9857062at2"/>
<dbReference type="Proteomes" id="UP000270411">
    <property type="component" value="Plasmid unnamed1"/>
</dbReference>
<gene>
    <name evidence="1" type="ORF">EHF44_01015</name>
</gene>
<keyword evidence="1" id="KW-0614">Plasmid</keyword>
<reference evidence="2" key="1">
    <citation type="submission" date="2018-11" db="EMBL/GenBank/DDBJ databases">
        <title>FDA dAtabase for Regulatory Grade micrObial Sequences (FDA-ARGOS): Supporting development and validation of Infectious Disease Dx tests.</title>
        <authorList>
            <person name="Goldberg B."/>
            <person name="Campos J."/>
            <person name="Tallon L."/>
            <person name="Sadzewicz L."/>
            <person name="Zhao X."/>
            <person name="Vavikolanu K."/>
            <person name="Mehta A."/>
            <person name="Aluvathingal J."/>
            <person name="Nadendla S."/>
            <person name="Geyer C."/>
            <person name="Nandy P."/>
            <person name="Yan Y."/>
            <person name="Sichtig H."/>
        </authorList>
    </citation>
    <scope>NUCLEOTIDE SEQUENCE [LARGE SCALE GENOMIC DNA]</scope>
    <source>
        <strain evidence="2">FDAARGOS_614</strain>
        <plasmid evidence="2">unnamed1</plasmid>
    </source>
</reference>
<dbReference type="AlphaFoldDB" id="A0A3G8GV54"/>
<proteinExistence type="predicted"/>
<evidence type="ECO:0000313" key="2">
    <source>
        <dbReference type="Proteomes" id="UP000270411"/>
    </source>
</evidence>
<evidence type="ECO:0000313" key="1">
    <source>
        <dbReference type="EMBL" id="AZG12091.1"/>
    </source>
</evidence>
<accession>A0A3G8GV54</accession>
<geneLocation type="plasmid" evidence="1">
    <name>unnamed1</name>
</geneLocation>
<sequence length="149" mass="16729">MSSQIVNSARAVIGASGTIDGSEAPTFAVFDIDRAFIATVSRLINLCNEHKLTEARTVHYPAWGPGWIEEELKLQNGELVVQPNGIFRFTDYPKYGGYLIQTADVDFNQLRSKFGSAVDGEVLFLAKEPYVRQYYEQEYEQSARELVPS</sequence>
<dbReference type="EMBL" id="CP033968">
    <property type="protein sequence ID" value="AZG12091.1"/>
    <property type="molecule type" value="Genomic_DNA"/>
</dbReference>
<protein>
    <submittedName>
        <fullName evidence="1">Uncharacterized protein</fullName>
    </submittedName>
</protein>
<organism evidence="1 2">
    <name type="scientific">Cupriavidus pauculus</name>
    <dbReference type="NCBI Taxonomy" id="82633"/>
    <lineage>
        <taxon>Bacteria</taxon>
        <taxon>Pseudomonadati</taxon>
        <taxon>Pseudomonadota</taxon>
        <taxon>Betaproteobacteria</taxon>
        <taxon>Burkholderiales</taxon>
        <taxon>Burkholderiaceae</taxon>
        <taxon>Cupriavidus</taxon>
    </lineage>
</organism>
<name>A0A3G8GV54_9BURK</name>
<dbReference type="KEGG" id="cpau:EHF44_01015"/>